<dbReference type="InterPro" id="IPR044867">
    <property type="entry name" value="DEUBAD_dom"/>
</dbReference>
<keyword evidence="2" id="KW-0479">Metal-binding</keyword>
<evidence type="ECO:0000256" key="4">
    <source>
        <dbReference type="ARBA" id="ARBA00022833"/>
    </source>
</evidence>
<dbReference type="EMBL" id="MU853402">
    <property type="protein sequence ID" value="KAK4137625.1"/>
    <property type="molecule type" value="Genomic_DNA"/>
</dbReference>
<feature type="domain" description="DEUBAD" evidence="9">
    <location>
        <begin position="139"/>
        <end position="253"/>
    </location>
</feature>
<proteinExistence type="predicted"/>
<accession>A0AAN6US06</accession>
<reference evidence="10" key="2">
    <citation type="submission" date="2023-05" db="EMBL/GenBank/DDBJ databases">
        <authorList>
            <consortium name="Lawrence Berkeley National Laboratory"/>
            <person name="Steindorff A."/>
            <person name="Hensen N."/>
            <person name="Bonometti L."/>
            <person name="Westerberg I."/>
            <person name="Brannstrom I.O."/>
            <person name="Guillou S."/>
            <person name="Cros-Aarteil S."/>
            <person name="Calhoun S."/>
            <person name="Haridas S."/>
            <person name="Kuo A."/>
            <person name="Mondo S."/>
            <person name="Pangilinan J."/>
            <person name="Riley R."/>
            <person name="Labutti K."/>
            <person name="Andreopoulos B."/>
            <person name="Lipzen A."/>
            <person name="Chen C."/>
            <person name="Yanf M."/>
            <person name="Daum C."/>
            <person name="Ng V."/>
            <person name="Clum A."/>
            <person name="Ohm R."/>
            <person name="Martin F."/>
            <person name="Silar P."/>
            <person name="Natvig D."/>
            <person name="Lalanne C."/>
            <person name="Gautier V."/>
            <person name="Ament-Velasquez S.L."/>
            <person name="Kruys A."/>
            <person name="Hutchinson M.I."/>
            <person name="Powell A.J."/>
            <person name="Barry K."/>
            <person name="Miller A.N."/>
            <person name="Grigoriev I.V."/>
            <person name="Debuchy R."/>
            <person name="Gladieux P."/>
            <person name="Thoren M.H."/>
            <person name="Johannesson H."/>
        </authorList>
    </citation>
    <scope>NUCLEOTIDE SEQUENCE</scope>
    <source>
        <strain evidence="10">CBS 123565</strain>
    </source>
</reference>
<feature type="region of interest" description="Disordered" evidence="8">
    <location>
        <begin position="1"/>
        <end position="130"/>
    </location>
</feature>
<dbReference type="GO" id="GO:0005634">
    <property type="term" value="C:nucleus"/>
    <property type="evidence" value="ECO:0007669"/>
    <property type="project" value="UniProtKB-SubCell"/>
</dbReference>
<evidence type="ECO:0000256" key="1">
    <source>
        <dbReference type="ARBA" id="ARBA00004123"/>
    </source>
</evidence>
<keyword evidence="4" id="KW-0862">Zinc</keyword>
<dbReference type="Pfam" id="PF13919">
    <property type="entry name" value="ASXH"/>
    <property type="match status" value="1"/>
</dbReference>
<evidence type="ECO:0000313" key="11">
    <source>
        <dbReference type="Proteomes" id="UP001304895"/>
    </source>
</evidence>
<dbReference type="GO" id="GO:0008270">
    <property type="term" value="F:zinc ion binding"/>
    <property type="evidence" value="ECO:0007669"/>
    <property type="project" value="UniProtKB-KW"/>
</dbReference>
<feature type="compositionally biased region" description="Basic residues" evidence="8">
    <location>
        <begin position="319"/>
        <end position="342"/>
    </location>
</feature>
<feature type="region of interest" description="Disordered" evidence="8">
    <location>
        <begin position="251"/>
        <end position="400"/>
    </location>
</feature>
<keyword evidence="6" id="KW-0804">Transcription</keyword>
<evidence type="ECO:0000256" key="8">
    <source>
        <dbReference type="SAM" id="MobiDB-lite"/>
    </source>
</evidence>
<keyword evidence="7" id="KW-0539">Nucleus</keyword>
<evidence type="ECO:0000256" key="6">
    <source>
        <dbReference type="ARBA" id="ARBA00023163"/>
    </source>
</evidence>
<feature type="compositionally biased region" description="Basic and acidic residues" evidence="8">
    <location>
        <begin position="26"/>
        <end position="38"/>
    </location>
</feature>
<name>A0AAN6US06_9PEZI</name>
<evidence type="ECO:0000256" key="5">
    <source>
        <dbReference type="ARBA" id="ARBA00023015"/>
    </source>
</evidence>
<dbReference type="Proteomes" id="UP001304895">
    <property type="component" value="Unassembled WGS sequence"/>
</dbReference>
<keyword evidence="5" id="KW-0805">Transcription regulation</keyword>
<reference evidence="10" key="1">
    <citation type="journal article" date="2023" name="Mol. Phylogenet. Evol.">
        <title>Genome-scale phylogeny and comparative genomics of the fungal order Sordariales.</title>
        <authorList>
            <person name="Hensen N."/>
            <person name="Bonometti L."/>
            <person name="Westerberg I."/>
            <person name="Brannstrom I.O."/>
            <person name="Guillou S."/>
            <person name="Cros-Aarteil S."/>
            <person name="Calhoun S."/>
            <person name="Haridas S."/>
            <person name="Kuo A."/>
            <person name="Mondo S."/>
            <person name="Pangilinan J."/>
            <person name="Riley R."/>
            <person name="LaButti K."/>
            <person name="Andreopoulos B."/>
            <person name="Lipzen A."/>
            <person name="Chen C."/>
            <person name="Yan M."/>
            <person name="Daum C."/>
            <person name="Ng V."/>
            <person name="Clum A."/>
            <person name="Steindorff A."/>
            <person name="Ohm R.A."/>
            <person name="Martin F."/>
            <person name="Silar P."/>
            <person name="Natvig D.O."/>
            <person name="Lalanne C."/>
            <person name="Gautier V."/>
            <person name="Ament-Velasquez S.L."/>
            <person name="Kruys A."/>
            <person name="Hutchinson M.I."/>
            <person name="Powell A.J."/>
            <person name="Barry K."/>
            <person name="Miller A.N."/>
            <person name="Grigoriev I.V."/>
            <person name="Debuchy R."/>
            <person name="Gladieux P."/>
            <person name="Hiltunen Thoren M."/>
            <person name="Johannesson H."/>
        </authorList>
    </citation>
    <scope>NUCLEOTIDE SEQUENCE</scope>
    <source>
        <strain evidence="10">CBS 123565</strain>
    </source>
</reference>
<evidence type="ECO:0000256" key="7">
    <source>
        <dbReference type="ARBA" id="ARBA00023242"/>
    </source>
</evidence>
<evidence type="ECO:0000313" key="10">
    <source>
        <dbReference type="EMBL" id="KAK4137625.1"/>
    </source>
</evidence>
<evidence type="ECO:0000256" key="3">
    <source>
        <dbReference type="ARBA" id="ARBA00022771"/>
    </source>
</evidence>
<evidence type="ECO:0000259" key="9">
    <source>
        <dbReference type="PROSITE" id="PS51916"/>
    </source>
</evidence>
<feature type="compositionally biased region" description="Low complexity" evidence="8">
    <location>
        <begin position="343"/>
        <end position="359"/>
    </location>
</feature>
<evidence type="ECO:0000256" key="2">
    <source>
        <dbReference type="ARBA" id="ARBA00022723"/>
    </source>
</evidence>
<keyword evidence="3" id="KW-0863">Zinc-finger</keyword>
<feature type="compositionally biased region" description="Low complexity" evidence="8">
    <location>
        <begin position="284"/>
        <end position="312"/>
    </location>
</feature>
<gene>
    <name evidence="10" type="ORF">BT67DRAFT_438878</name>
</gene>
<comment type="subcellular location">
    <subcellularLocation>
        <location evidence="1">Nucleus</location>
    </subcellularLocation>
</comment>
<dbReference type="AlphaFoldDB" id="A0AAN6US06"/>
<protein>
    <recommendedName>
        <fullName evidence="9">DEUBAD domain-containing protein</fullName>
    </recommendedName>
</protein>
<feature type="compositionally biased region" description="Basic residues" evidence="8">
    <location>
        <begin position="113"/>
        <end position="126"/>
    </location>
</feature>
<organism evidence="10 11">
    <name type="scientific">Trichocladium antarcticum</name>
    <dbReference type="NCBI Taxonomy" id="1450529"/>
    <lineage>
        <taxon>Eukaryota</taxon>
        <taxon>Fungi</taxon>
        <taxon>Dikarya</taxon>
        <taxon>Ascomycota</taxon>
        <taxon>Pezizomycotina</taxon>
        <taxon>Sordariomycetes</taxon>
        <taxon>Sordariomycetidae</taxon>
        <taxon>Sordariales</taxon>
        <taxon>Chaetomiaceae</taxon>
        <taxon>Trichocladium</taxon>
    </lineage>
</organism>
<comment type="caution">
    <text evidence="10">The sequence shown here is derived from an EMBL/GenBank/DDBJ whole genome shotgun (WGS) entry which is preliminary data.</text>
</comment>
<dbReference type="InterPro" id="IPR028020">
    <property type="entry name" value="ASX_DEUBAD_dom"/>
</dbReference>
<keyword evidence="11" id="KW-1185">Reference proteome</keyword>
<dbReference type="PROSITE" id="PS51916">
    <property type="entry name" value="DEUBAD"/>
    <property type="match status" value="1"/>
</dbReference>
<sequence>MAYQVESPPSSPPGSTIKVRTNTPPDHADHARDHRESATESITDAMAKTATGRQTASPGRADTSEKNEIAATIADDDAPDKENQSTAPKRKGRPGASSAPAKKPRRVPVVPKKALRKKAAPRKSARDKRWDAPFVLTDSRSPLAMADLRAILLLPEAWDVLTQEEKQEILAKFPDDTHILDAGTPDARPNLVSLRNDDNFRHDCARYCENLEAGRYDDEWLRQAWPAHEKHRRGDFDGFLRDEFEAEWGIELPGNSEPEEPGPSQGPENGAVEPSEPLESNPATTRQGTPTPTRSPPQSTRSRQTPTRGSPPSQAPREKPRKAAARQPPRRRPAMVKPKTRQSTRSPSVRPRSPSKISPDQAGDSIVVSQPTMTPVSAVEEGELERPPATSLKRKARGKR</sequence>